<keyword evidence="4" id="KW-1003">Cell membrane</keyword>
<dbReference type="GO" id="GO:0005886">
    <property type="term" value="C:plasma membrane"/>
    <property type="evidence" value="ECO:0007669"/>
    <property type="project" value="UniProtKB-SubCell"/>
</dbReference>
<feature type="transmembrane region" description="Helical" evidence="10">
    <location>
        <begin position="311"/>
        <end position="331"/>
    </location>
</feature>
<dbReference type="GO" id="GO:0008519">
    <property type="term" value="F:ammonium channel activity"/>
    <property type="evidence" value="ECO:0007669"/>
    <property type="project" value="InterPro"/>
</dbReference>
<evidence type="ECO:0000313" key="13">
    <source>
        <dbReference type="Proteomes" id="UP000093748"/>
    </source>
</evidence>
<dbReference type="SUPFAM" id="SSF111352">
    <property type="entry name" value="Ammonium transporter"/>
    <property type="match status" value="1"/>
</dbReference>
<feature type="transmembrane region" description="Helical" evidence="10">
    <location>
        <begin position="151"/>
        <end position="173"/>
    </location>
</feature>
<feature type="transmembrane region" description="Helical" evidence="10">
    <location>
        <begin position="57"/>
        <end position="80"/>
    </location>
</feature>
<dbReference type="Pfam" id="PF00909">
    <property type="entry name" value="Ammonium_transp"/>
    <property type="match status" value="1"/>
</dbReference>
<dbReference type="AlphaFoldDB" id="A0A1A5I6F0"/>
<dbReference type="Proteomes" id="UP000093748">
    <property type="component" value="Unassembled WGS sequence"/>
</dbReference>
<evidence type="ECO:0000256" key="4">
    <source>
        <dbReference type="ARBA" id="ARBA00022475"/>
    </source>
</evidence>
<dbReference type="PROSITE" id="PS51318">
    <property type="entry name" value="TAT"/>
    <property type="match status" value="1"/>
</dbReference>
<keyword evidence="8 10" id="KW-0924">Ammonia transport</keyword>
<dbReference type="NCBIfam" id="TIGR00836">
    <property type="entry name" value="amt"/>
    <property type="match status" value="1"/>
</dbReference>
<dbReference type="PANTHER" id="PTHR43029">
    <property type="entry name" value="AMMONIUM TRANSPORTER MEP2"/>
    <property type="match status" value="1"/>
</dbReference>
<feature type="transmembrane region" description="Helical" evidence="10">
    <location>
        <begin position="337"/>
        <end position="355"/>
    </location>
</feature>
<feature type="transmembrane region" description="Helical" evidence="10">
    <location>
        <begin position="180"/>
        <end position="202"/>
    </location>
</feature>
<evidence type="ECO:0000256" key="5">
    <source>
        <dbReference type="ARBA" id="ARBA00022692"/>
    </source>
</evidence>
<feature type="domain" description="Ammonium transporter AmtB-like" evidence="11">
    <location>
        <begin position="57"/>
        <end position="449"/>
    </location>
</feature>
<evidence type="ECO:0000256" key="9">
    <source>
        <dbReference type="ARBA" id="ARBA00050025"/>
    </source>
</evidence>
<protein>
    <recommendedName>
        <fullName evidence="9 10">Ammonium transporter</fullName>
    </recommendedName>
</protein>
<comment type="subcellular location">
    <subcellularLocation>
        <location evidence="1 10">Cell membrane</location>
        <topology evidence="1 10">Multi-pass membrane protein</topology>
    </subcellularLocation>
</comment>
<comment type="similarity">
    <text evidence="2 10">Belongs to the ammonia transporter channel (TC 1.A.11.2) family.</text>
</comment>
<evidence type="ECO:0000259" key="11">
    <source>
        <dbReference type="Pfam" id="PF00909"/>
    </source>
</evidence>
<feature type="transmembrane region" description="Helical" evidence="10">
    <location>
        <begin position="87"/>
        <end position="108"/>
    </location>
</feature>
<dbReference type="eggNOG" id="COG0004">
    <property type="taxonomic scope" value="Bacteria"/>
</dbReference>
<feature type="transmembrane region" description="Helical" evidence="10">
    <location>
        <begin position="214"/>
        <end position="235"/>
    </location>
</feature>
<dbReference type="PANTHER" id="PTHR43029:SF10">
    <property type="entry name" value="AMMONIUM TRANSPORTER MEP2"/>
    <property type="match status" value="1"/>
</dbReference>
<dbReference type="GeneID" id="66681296"/>
<organism evidence="12 13">
    <name type="scientific">Rhizobium loti</name>
    <name type="common">Mesorhizobium loti</name>
    <dbReference type="NCBI Taxonomy" id="381"/>
    <lineage>
        <taxon>Bacteria</taxon>
        <taxon>Pseudomonadati</taxon>
        <taxon>Pseudomonadota</taxon>
        <taxon>Alphaproteobacteria</taxon>
        <taxon>Hyphomicrobiales</taxon>
        <taxon>Phyllobacteriaceae</taxon>
        <taxon>Mesorhizobium</taxon>
    </lineage>
</organism>
<dbReference type="STRING" id="381.A8146_13570"/>
<evidence type="ECO:0000256" key="7">
    <source>
        <dbReference type="ARBA" id="ARBA00023136"/>
    </source>
</evidence>
<feature type="transmembrane region" description="Helical" evidence="10">
    <location>
        <begin position="247"/>
        <end position="268"/>
    </location>
</feature>
<evidence type="ECO:0000256" key="2">
    <source>
        <dbReference type="ARBA" id="ARBA00005887"/>
    </source>
</evidence>
<dbReference type="InterPro" id="IPR024041">
    <property type="entry name" value="NH4_transpt_AmtB-like_dom"/>
</dbReference>
<proteinExistence type="inferred from homology"/>
<dbReference type="EMBL" id="LZTJ01000001">
    <property type="protein sequence ID" value="OBP82984.1"/>
    <property type="molecule type" value="Genomic_DNA"/>
</dbReference>
<evidence type="ECO:0000256" key="10">
    <source>
        <dbReference type="RuleBase" id="RU362002"/>
    </source>
</evidence>
<feature type="transmembrane region" description="Helical" evidence="10">
    <location>
        <begin position="280"/>
        <end position="299"/>
    </location>
</feature>
<comment type="caution">
    <text evidence="12">The sequence shown here is derived from an EMBL/GenBank/DDBJ whole genome shotgun (WGS) entry which is preliminary data.</text>
</comment>
<dbReference type="FunFam" id="1.10.3430.10:FF:000007">
    <property type="entry name" value="Ammonium transporter"/>
    <property type="match status" value="1"/>
</dbReference>
<gene>
    <name evidence="12" type="ORF">BAE39_05540</name>
</gene>
<dbReference type="PROSITE" id="PS01219">
    <property type="entry name" value="AMMONIUM_TRANSP"/>
    <property type="match status" value="1"/>
</dbReference>
<keyword evidence="6 10" id="KW-1133">Transmembrane helix</keyword>
<evidence type="ECO:0000256" key="8">
    <source>
        <dbReference type="ARBA" id="ARBA00023177"/>
    </source>
</evidence>
<dbReference type="InterPro" id="IPR006311">
    <property type="entry name" value="TAT_signal"/>
</dbReference>
<dbReference type="InterPro" id="IPR018047">
    <property type="entry name" value="Ammonium_transpt_CS"/>
</dbReference>
<evidence type="ECO:0000256" key="1">
    <source>
        <dbReference type="ARBA" id="ARBA00004651"/>
    </source>
</evidence>
<keyword evidence="3 10" id="KW-0813">Transport</keyword>
<dbReference type="InterPro" id="IPR029020">
    <property type="entry name" value="Ammonium/urea_transptr"/>
</dbReference>
<feature type="transmembrane region" description="Helical" evidence="10">
    <location>
        <begin position="406"/>
        <end position="424"/>
    </location>
</feature>
<sequence>MNISSTLKTTGRAALLGSLALAALGSVAAFAQEAAPAAAAAAPAAAPTPVLDTGNTAWMLTSTALVLMMTIPGLALFYGGMVRKKNVLATIMQSFAITCLVTVLWFMFGYSLAFSDGGGMNAYLGGFSKFFHHGITVSTLWLPGVSNIPEFVFSMFQMTFAIITPALIAGAFAERMKFSALLLFMALWLIVVYCPIAHWVWGGGFLGTAGVLDFAGGTVVHINAGVAGLVCALVLGKREGYGTTNMAPHNLVYSVIGASLLWVGWFGFNAGSELAADGLAGAAMMNTQVATAAAALAWMFAEWIVAKKPSVLGIISGAVAGLVAVTPASGFVNPTGAFIIGIVAGVLCYISAVKVKHMFGYDDSLDAFGVHGVGGIIGALLTGALADPAINALGKGGSVVTQLYGIVFTILWTAIATFVILYIVKALVGLRPTTQEEVEGLDISQHGEVVP</sequence>
<evidence type="ECO:0000256" key="3">
    <source>
        <dbReference type="ARBA" id="ARBA00022448"/>
    </source>
</evidence>
<dbReference type="RefSeq" id="WP_010912290.1">
    <property type="nucleotide sequence ID" value="NZ_LZTH01000034.1"/>
</dbReference>
<name>A0A1A5I6F0_RHILI</name>
<keyword evidence="7 10" id="KW-0472">Membrane</keyword>
<dbReference type="InterPro" id="IPR001905">
    <property type="entry name" value="Ammonium_transpt"/>
</dbReference>
<dbReference type="OrthoDB" id="9814202at2"/>
<feature type="transmembrane region" description="Helical" evidence="10">
    <location>
        <begin position="367"/>
        <end position="386"/>
    </location>
</feature>
<evidence type="ECO:0000313" key="12">
    <source>
        <dbReference type="EMBL" id="OBP82984.1"/>
    </source>
</evidence>
<evidence type="ECO:0000256" key="6">
    <source>
        <dbReference type="ARBA" id="ARBA00022989"/>
    </source>
</evidence>
<keyword evidence="5 10" id="KW-0812">Transmembrane</keyword>
<dbReference type="Gene3D" id="1.10.3430.10">
    <property type="entry name" value="Ammonium transporter AmtB like domains"/>
    <property type="match status" value="1"/>
</dbReference>
<reference evidence="13" key="1">
    <citation type="submission" date="2016-06" db="EMBL/GenBank/DDBJ databases">
        <title>NZP2037 Pacbio-Illumina hybrid assembly.</title>
        <authorList>
            <person name="Ramsay J.P."/>
        </authorList>
    </citation>
    <scope>NUCLEOTIDE SEQUENCE [LARGE SCALE GENOMIC DNA]</scope>
    <source>
        <strain evidence="13">R7ANS::ICEMlSym2042</strain>
    </source>
</reference>
<accession>A0A1A5I6F0</accession>